<dbReference type="GO" id="GO:0046872">
    <property type="term" value="F:metal ion binding"/>
    <property type="evidence" value="ECO:0007669"/>
    <property type="project" value="UniProtKB-KW"/>
</dbReference>
<dbReference type="Proteomes" id="UP000247498">
    <property type="component" value="Unassembled WGS sequence"/>
</dbReference>
<feature type="signal peptide" evidence="8">
    <location>
        <begin position="1"/>
        <end position="25"/>
    </location>
</feature>
<keyword evidence="7 9" id="KW-0413">Isomerase</keyword>
<protein>
    <recommendedName>
        <fullName evidence="4">5-dehydro-4-deoxy-D-glucuronate isomerase</fullName>
        <ecNumber evidence="4">5.3.1.17</ecNumber>
    </recommendedName>
</protein>
<evidence type="ECO:0000313" key="10">
    <source>
        <dbReference type="Proteomes" id="UP000247498"/>
    </source>
</evidence>
<evidence type="ECO:0000256" key="2">
    <source>
        <dbReference type="ARBA" id="ARBA00001947"/>
    </source>
</evidence>
<dbReference type="InterPro" id="IPR007045">
    <property type="entry name" value="KduI"/>
</dbReference>
<evidence type="ECO:0000256" key="8">
    <source>
        <dbReference type="SAM" id="SignalP"/>
    </source>
</evidence>
<evidence type="ECO:0000256" key="3">
    <source>
        <dbReference type="ARBA" id="ARBA00008086"/>
    </source>
</evidence>
<dbReference type="InterPro" id="IPR014710">
    <property type="entry name" value="RmlC-like_jellyroll"/>
</dbReference>
<keyword evidence="10" id="KW-1185">Reference proteome</keyword>
<sequence length="362" mass="38570">MARTTVSLRAARLALLLACVGAAAAQATRRAGPAPGKPTHAAAAAAASAPASAVAAAASDLVKKAPPPSKELPFLQYQATQSGADTYRESPSASEFKTMNSQQMRDAFLIERVFAPGQVLVTYTTHDRMVTGGAMPDGAAPLRLPDSSVGGNAAPFLWRRELAVFNVGGPGRVTVDGKAFNLSTHDALYVPAFAEEVVFSNADAARPAKFWLAGAPCHVAYRPVKIALSEADSIAFQTSAASNRTLRRFVVPQRVDACQLTMGATFLEPGAAWNQMPGHLHPRRSEMYLYFGMEPETRVVHIMGEPSETRHLIVANEQGVLCPSWGVHVGAGTGRHAIAWAMAGENQAPEDRYRVDIDDILK</sequence>
<dbReference type="GO" id="GO:0008697">
    <property type="term" value="F:4-deoxy-L-threo-5-hexosulose-uronate ketol-isomerase activity"/>
    <property type="evidence" value="ECO:0007669"/>
    <property type="project" value="UniProtKB-EC"/>
</dbReference>
<proteinExistence type="inferred from homology"/>
<evidence type="ECO:0000256" key="4">
    <source>
        <dbReference type="ARBA" id="ARBA00012547"/>
    </source>
</evidence>
<keyword evidence="5" id="KW-0479">Metal-binding</keyword>
<keyword evidence="8" id="KW-0732">Signal</keyword>
<evidence type="ECO:0000256" key="6">
    <source>
        <dbReference type="ARBA" id="ARBA00022833"/>
    </source>
</evidence>
<evidence type="ECO:0000256" key="1">
    <source>
        <dbReference type="ARBA" id="ARBA00000552"/>
    </source>
</evidence>
<comment type="catalytic activity">
    <reaction evidence="1">
        <text>5-dehydro-4-deoxy-D-glucuronate = 3-deoxy-D-glycero-2,5-hexodiulosonate</text>
        <dbReference type="Rhea" id="RHEA:23896"/>
        <dbReference type="ChEBI" id="CHEBI:17117"/>
        <dbReference type="ChEBI" id="CHEBI:29071"/>
        <dbReference type="EC" id="5.3.1.17"/>
    </reaction>
</comment>
<evidence type="ECO:0000256" key="7">
    <source>
        <dbReference type="ARBA" id="ARBA00023235"/>
    </source>
</evidence>
<dbReference type="Pfam" id="PF04962">
    <property type="entry name" value="KduI"/>
    <property type="match status" value="1"/>
</dbReference>
<dbReference type="GO" id="GO:0042840">
    <property type="term" value="P:D-glucuronate catabolic process"/>
    <property type="evidence" value="ECO:0007669"/>
    <property type="project" value="TreeGrafter"/>
</dbReference>
<comment type="caution">
    <text evidence="9">The sequence shown here is derived from an EMBL/GenBank/DDBJ whole genome shotgun (WGS) entry which is preliminary data.</text>
</comment>
<dbReference type="EMBL" id="BDRX01000029">
    <property type="protein sequence ID" value="GBF92039.1"/>
    <property type="molecule type" value="Genomic_DNA"/>
</dbReference>
<feature type="chain" id="PRO_5016079582" description="5-dehydro-4-deoxy-D-glucuronate isomerase" evidence="8">
    <location>
        <begin position="26"/>
        <end position="362"/>
    </location>
</feature>
<organism evidence="9 10">
    <name type="scientific">Raphidocelis subcapitata</name>
    <dbReference type="NCBI Taxonomy" id="307507"/>
    <lineage>
        <taxon>Eukaryota</taxon>
        <taxon>Viridiplantae</taxon>
        <taxon>Chlorophyta</taxon>
        <taxon>core chlorophytes</taxon>
        <taxon>Chlorophyceae</taxon>
        <taxon>CS clade</taxon>
        <taxon>Sphaeropleales</taxon>
        <taxon>Selenastraceae</taxon>
        <taxon>Raphidocelis</taxon>
    </lineage>
</organism>
<dbReference type="Gene3D" id="2.60.120.10">
    <property type="entry name" value="Jelly Rolls"/>
    <property type="match status" value="1"/>
</dbReference>
<dbReference type="OrthoDB" id="5581282at2759"/>
<dbReference type="CDD" id="cd20491">
    <property type="entry name" value="cupin_KduI_C"/>
    <property type="match status" value="1"/>
</dbReference>
<dbReference type="InterPro" id="IPR021120">
    <property type="entry name" value="KduI/IolB_isomerase"/>
</dbReference>
<comment type="cofactor">
    <cofactor evidence="2">
        <name>Zn(2+)</name>
        <dbReference type="ChEBI" id="CHEBI:29105"/>
    </cofactor>
</comment>
<keyword evidence="6" id="KW-0862">Zinc</keyword>
<dbReference type="InterPro" id="IPR011051">
    <property type="entry name" value="RmlC_Cupin_sf"/>
</dbReference>
<dbReference type="EC" id="5.3.1.17" evidence="4"/>
<dbReference type="AlphaFoldDB" id="A0A2V0NXH1"/>
<dbReference type="SUPFAM" id="SSF51182">
    <property type="entry name" value="RmlC-like cupins"/>
    <property type="match status" value="1"/>
</dbReference>
<dbReference type="PANTHER" id="PTHR38461:SF1">
    <property type="entry name" value="4-DEOXY-L-THREO-5-HEXOSULOSE-URONATE KETOL-ISOMERASE"/>
    <property type="match status" value="1"/>
</dbReference>
<dbReference type="GO" id="GO:0045490">
    <property type="term" value="P:pectin catabolic process"/>
    <property type="evidence" value="ECO:0007669"/>
    <property type="project" value="InterPro"/>
</dbReference>
<dbReference type="Gene3D" id="2.60.120.520">
    <property type="entry name" value="pectin degrading enzyme 5-keto 4- deoxyuronate isomerase, domain 1"/>
    <property type="match status" value="1"/>
</dbReference>
<accession>A0A2V0NXH1</accession>
<name>A0A2V0NXH1_9CHLO</name>
<comment type="similarity">
    <text evidence="3">Belongs to the KduI family.</text>
</comment>
<dbReference type="GO" id="GO:0019698">
    <property type="term" value="P:D-galacturonate catabolic process"/>
    <property type="evidence" value="ECO:0007669"/>
    <property type="project" value="TreeGrafter"/>
</dbReference>
<dbReference type="InParanoid" id="A0A2V0NXH1"/>
<evidence type="ECO:0000256" key="5">
    <source>
        <dbReference type="ARBA" id="ARBA00022723"/>
    </source>
</evidence>
<reference evidence="9 10" key="1">
    <citation type="journal article" date="2018" name="Sci. Rep.">
        <title>Raphidocelis subcapitata (=Pseudokirchneriella subcapitata) provides an insight into genome evolution and environmental adaptations in the Sphaeropleales.</title>
        <authorList>
            <person name="Suzuki S."/>
            <person name="Yamaguchi H."/>
            <person name="Nakajima N."/>
            <person name="Kawachi M."/>
        </authorList>
    </citation>
    <scope>NUCLEOTIDE SEQUENCE [LARGE SCALE GENOMIC DNA]</scope>
    <source>
        <strain evidence="9 10">NIES-35</strain>
    </source>
</reference>
<evidence type="ECO:0000313" key="9">
    <source>
        <dbReference type="EMBL" id="GBF92039.1"/>
    </source>
</evidence>
<dbReference type="InterPro" id="IPR027449">
    <property type="entry name" value="KduI_N"/>
</dbReference>
<gene>
    <name evidence="9" type="ORF">Rsub_04386</name>
</gene>
<dbReference type="PANTHER" id="PTHR38461">
    <property type="entry name" value="4-DEOXY-L-THREO-5-HEXOSULOSE-URONATE KETOL-ISOMERASE"/>
    <property type="match status" value="1"/>
</dbReference>
<dbReference type="CDD" id="cd20294">
    <property type="entry name" value="cupin_KduI_N"/>
    <property type="match status" value="1"/>
</dbReference>
<dbReference type="NCBIfam" id="NF002091">
    <property type="entry name" value="PRK00924.1"/>
    <property type="match status" value="1"/>
</dbReference>